<reference evidence="2 3" key="1">
    <citation type="submission" date="2019-02" db="EMBL/GenBank/DDBJ databases">
        <title>Genome sequencing of the rare red list fungi Dentipellis fragilis.</title>
        <authorList>
            <person name="Buettner E."/>
            <person name="Kellner H."/>
        </authorList>
    </citation>
    <scope>NUCLEOTIDE SEQUENCE [LARGE SCALE GENOMIC DNA]</scope>
    <source>
        <strain evidence="2 3">DSM 105465</strain>
    </source>
</reference>
<evidence type="ECO:0000313" key="3">
    <source>
        <dbReference type="Proteomes" id="UP000298327"/>
    </source>
</evidence>
<sequence length="574" mass="64148">MPDETKASGTEVSYTLLARPKLFALDRAETSGDRKKAVEVADQQLEELRRVTSAFQARRNYLVPIGRLPSEMIAHIFSFAVLVDPVLLYTPPNSGKEVKRLVLGWIKVTHVCRRWRQIALSNPALWVHLPCLSREWCEEAMARARPLPFIVQADTGGSWSPRMTAALSTAFSALSNTRVLDLTAVPQLLMAIIGKPVSRAPELQVIRLSAATKQNQVLVFPQNVVGIGLPRLSTLELINCYFQWSSPIYRSELLVHLEIRLLEGNQLSEELPASHVFPMEQLLDILQTASALRTLILVNACPPVPQWSEAAPVSHVISVPRLSSLKMTSYSILASSYLLAHLRLPAEASVLLRSTSPRSPRFPQVLPWLMTPCVSREPDLRPITALGISLTTGASLHLVFMMYDIDMDPFSANVYTPRYEVAFTSSLHECQEQMTLLCTALPVHSVETLILTGSHFATVSWWHRTFENMKNVRTVLQDGPRSAGQFIPALITRASSAPDGPVLFPRLETLAYRSAGNLGNFATIEEFPADLRRRAKLGYPVKKLHILDSRVDRSVRDELAKVVPQVVWHRSRTR</sequence>
<gene>
    <name evidence="2" type="ORF">EVG20_g5902</name>
</gene>
<evidence type="ECO:0000259" key="1">
    <source>
        <dbReference type="Pfam" id="PF12937"/>
    </source>
</evidence>
<dbReference type="AlphaFoldDB" id="A0A4Y9YS80"/>
<comment type="caution">
    <text evidence="2">The sequence shown here is derived from an EMBL/GenBank/DDBJ whole genome shotgun (WGS) entry which is preliminary data.</text>
</comment>
<dbReference type="InterPro" id="IPR001810">
    <property type="entry name" value="F-box_dom"/>
</dbReference>
<dbReference type="Proteomes" id="UP000298327">
    <property type="component" value="Unassembled WGS sequence"/>
</dbReference>
<name>A0A4Y9YS80_9AGAM</name>
<feature type="domain" description="F-box" evidence="1">
    <location>
        <begin position="65"/>
        <end position="129"/>
    </location>
</feature>
<dbReference type="InterPro" id="IPR036047">
    <property type="entry name" value="F-box-like_dom_sf"/>
</dbReference>
<organism evidence="2 3">
    <name type="scientific">Dentipellis fragilis</name>
    <dbReference type="NCBI Taxonomy" id="205917"/>
    <lineage>
        <taxon>Eukaryota</taxon>
        <taxon>Fungi</taxon>
        <taxon>Dikarya</taxon>
        <taxon>Basidiomycota</taxon>
        <taxon>Agaricomycotina</taxon>
        <taxon>Agaricomycetes</taxon>
        <taxon>Russulales</taxon>
        <taxon>Hericiaceae</taxon>
        <taxon>Dentipellis</taxon>
    </lineage>
</organism>
<protein>
    <recommendedName>
        <fullName evidence="1">F-box domain-containing protein</fullName>
    </recommendedName>
</protein>
<keyword evidence="3" id="KW-1185">Reference proteome</keyword>
<accession>A0A4Y9YS80</accession>
<dbReference type="SUPFAM" id="SSF81383">
    <property type="entry name" value="F-box domain"/>
    <property type="match status" value="1"/>
</dbReference>
<dbReference type="EMBL" id="SEOQ01000369">
    <property type="protein sequence ID" value="TFY64547.1"/>
    <property type="molecule type" value="Genomic_DNA"/>
</dbReference>
<proteinExistence type="predicted"/>
<dbReference type="Gene3D" id="1.20.1280.50">
    <property type="match status" value="1"/>
</dbReference>
<dbReference type="Pfam" id="PF12937">
    <property type="entry name" value="F-box-like"/>
    <property type="match status" value="1"/>
</dbReference>
<evidence type="ECO:0000313" key="2">
    <source>
        <dbReference type="EMBL" id="TFY64547.1"/>
    </source>
</evidence>
<dbReference type="OrthoDB" id="2884925at2759"/>